<accession>A0A5A7QI31</accession>
<dbReference type="AlphaFoldDB" id="A0A5A7QI31"/>
<feature type="compositionally biased region" description="Basic and acidic residues" evidence="1">
    <location>
        <begin position="167"/>
        <end position="192"/>
    </location>
</feature>
<dbReference type="PANTHER" id="PTHR34281">
    <property type="entry name" value="PROTEIN EARLY FLOWERING 3"/>
    <property type="match status" value="1"/>
</dbReference>
<dbReference type="Proteomes" id="UP000325081">
    <property type="component" value="Unassembled WGS sequence"/>
</dbReference>
<gene>
    <name evidence="2" type="ORF">STAS_21941</name>
</gene>
<dbReference type="EMBL" id="BKCP01007181">
    <property type="protein sequence ID" value="GER45019.1"/>
    <property type="molecule type" value="Genomic_DNA"/>
</dbReference>
<organism evidence="2 3">
    <name type="scientific">Striga asiatica</name>
    <name type="common">Asiatic witchweed</name>
    <name type="synonym">Buchnera asiatica</name>
    <dbReference type="NCBI Taxonomy" id="4170"/>
    <lineage>
        <taxon>Eukaryota</taxon>
        <taxon>Viridiplantae</taxon>
        <taxon>Streptophyta</taxon>
        <taxon>Embryophyta</taxon>
        <taxon>Tracheophyta</taxon>
        <taxon>Spermatophyta</taxon>
        <taxon>Magnoliopsida</taxon>
        <taxon>eudicotyledons</taxon>
        <taxon>Gunneridae</taxon>
        <taxon>Pentapetalae</taxon>
        <taxon>asterids</taxon>
        <taxon>lamiids</taxon>
        <taxon>Lamiales</taxon>
        <taxon>Orobanchaceae</taxon>
        <taxon>Buchnereae</taxon>
        <taxon>Striga</taxon>
    </lineage>
</organism>
<dbReference type="OrthoDB" id="1939092at2759"/>
<evidence type="ECO:0000256" key="1">
    <source>
        <dbReference type="SAM" id="MobiDB-lite"/>
    </source>
</evidence>
<sequence length="446" mass="50508">MKGVKDVEKEVTCFEEDTVPYHRSKSLVMLPRPASLSNVSISKQKVLPNSTDIYSHCSVGLISKRSLRKTNPFILDPMNDERVNLTMETLKYENIELYSILEENRKISENNFASVYGNNFSKVLLKSEAVTDGMFERVKRKRCDISPQLYPGSGDCNKPGKIEWIMKESPEEKYSGNSDEKRDMPDSRKEESVQSFHLTPDDVVKVIGQRLFQKARHTILDQQKTFSGQILELHMLTKVQRCMARSQQKLPQKNFNASKPPIQFPPMDNLLYANSLDQTKINALKSNTKTVNFPPNLPTNPTIIPSTKANNILSPYIFHPPTRNQWLVPIKSPSEGLVYKPFFPSSGFALGNEIDQGYIRHCTVPPVYNPSAENISSKEEIVEKDCLALFPMTPSSELVKDANEGSKSGVIRVVPHNQKSAPESAVRIFESLQEERRLLLRLSSCT</sequence>
<dbReference type="InterPro" id="IPR039319">
    <property type="entry name" value="ELF3-like"/>
</dbReference>
<feature type="region of interest" description="Disordered" evidence="1">
    <location>
        <begin position="167"/>
        <end position="195"/>
    </location>
</feature>
<comment type="caution">
    <text evidence="2">The sequence shown here is derived from an EMBL/GenBank/DDBJ whole genome shotgun (WGS) entry which is preliminary data.</text>
</comment>
<dbReference type="PANTHER" id="PTHR34281:SF2">
    <property type="entry name" value="PROTEIN EARLY FLOWERING 3"/>
    <property type="match status" value="1"/>
</dbReference>
<keyword evidence="3" id="KW-1185">Reference proteome</keyword>
<proteinExistence type="predicted"/>
<name>A0A5A7QI31_STRAF</name>
<reference evidence="3" key="1">
    <citation type="journal article" date="2019" name="Curr. Biol.">
        <title>Genome Sequence of Striga asiatica Provides Insight into the Evolution of Plant Parasitism.</title>
        <authorList>
            <person name="Yoshida S."/>
            <person name="Kim S."/>
            <person name="Wafula E.K."/>
            <person name="Tanskanen J."/>
            <person name="Kim Y.M."/>
            <person name="Honaas L."/>
            <person name="Yang Z."/>
            <person name="Spallek T."/>
            <person name="Conn C.E."/>
            <person name="Ichihashi Y."/>
            <person name="Cheong K."/>
            <person name="Cui S."/>
            <person name="Der J.P."/>
            <person name="Gundlach H."/>
            <person name="Jiao Y."/>
            <person name="Hori C."/>
            <person name="Ishida J.K."/>
            <person name="Kasahara H."/>
            <person name="Kiba T."/>
            <person name="Kim M.S."/>
            <person name="Koo N."/>
            <person name="Laohavisit A."/>
            <person name="Lee Y.H."/>
            <person name="Lumba S."/>
            <person name="McCourt P."/>
            <person name="Mortimer J.C."/>
            <person name="Mutuku J.M."/>
            <person name="Nomura T."/>
            <person name="Sasaki-Sekimoto Y."/>
            <person name="Seto Y."/>
            <person name="Wang Y."/>
            <person name="Wakatake T."/>
            <person name="Sakakibara H."/>
            <person name="Demura T."/>
            <person name="Yamaguchi S."/>
            <person name="Yoneyama K."/>
            <person name="Manabe R.I."/>
            <person name="Nelson D.C."/>
            <person name="Schulman A.H."/>
            <person name="Timko M.P."/>
            <person name="dePamphilis C.W."/>
            <person name="Choi D."/>
            <person name="Shirasu K."/>
        </authorList>
    </citation>
    <scope>NUCLEOTIDE SEQUENCE [LARGE SCALE GENOMIC DNA]</scope>
    <source>
        <strain evidence="3">cv. UVA1</strain>
    </source>
</reference>
<evidence type="ECO:0000313" key="3">
    <source>
        <dbReference type="Proteomes" id="UP000325081"/>
    </source>
</evidence>
<evidence type="ECO:0000313" key="2">
    <source>
        <dbReference type="EMBL" id="GER45019.1"/>
    </source>
</evidence>
<dbReference type="GO" id="GO:2000028">
    <property type="term" value="P:regulation of photoperiodism, flowering"/>
    <property type="evidence" value="ECO:0007669"/>
    <property type="project" value="InterPro"/>
</dbReference>
<protein>
    <submittedName>
        <fullName evidence="2">Early flowering 3 family protein</fullName>
    </submittedName>
</protein>